<dbReference type="InterPro" id="IPR022273">
    <property type="entry name" value="PRTRC_protein-E"/>
</dbReference>
<dbReference type="Proteomes" id="UP000256686">
    <property type="component" value="Unassembled WGS sequence"/>
</dbReference>
<dbReference type="RefSeq" id="WP_115972674.1">
    <property type="nucleotide sequence ID" value="NZ_QNVT01000024.1"/>
</dbReference>
<evidence type="ECO:0000259" key="2">
    <source>
        <dbReference type="Pfam" id="PF19556"/>
    </source>
</evidence>
<keyword evidence="4" id="KW-1185">Reference proteome</keyword>
<reference evidence="4" key="1">
    <citation type="submission" date="2018-06" db="EMBL/GenBank/DDBJ databases">
        <authorList>
            <person name="Lum Nde A."/>
            <person name="Hugo C."/>
        </authorList>
    </citation>
    <scope>NUCLEOTIDE SEQUENCE [LARGE SCALE GENOMIC DNA]</scope>
    <source>
        <strain evidence="4">1_F178</strain>
    </source>
</reference>
<evidence type="ECO:0000313" key="4">
    <source>
        <dbReference type="Proteomes" id="UP000256686"/>
    </source>
</evidence>
<feature type="region of interest" description="Disordered" evidence="1">
    <location>
        <begin position="92"/>
        <end position="121"/>
    </location>
</feature>
<dbReference type="EMBL" id="QNVT01000024">
    <property type="protein sequence ID" value="REC60512.1"/>
    <property type="molecule type" value="Genomic_DNA"/>
</dbReference>
<feature type="compositionally biased region" description="Basic and acidic residues" evidence="1">
    <location>
        <begin position="178"/>
        <end position="189"/>
    </location>
</feature>
<dbReference type="AlphaFoldDB" id="A0A3D9C4P1"/>
<proteinExistence type="predicted"/>
<dbReference type="Pfam" id="PF19556">
    <property type="entry name" value="PRTRC_E"/>
    <property type="match status" value="1"/>
</dbReference>
<name>A0A3D9C4P1_9FLAO</name>
<evidence type="ECO:0000313" key="3">
    <source>
        <dbReference type="EMBL" id="REC60512.1"/>
    </source>
</evidence>
<protein>
    <submittedName>
        <fullName evidence="3">Prtrc system protein e</fullName>
    </submittedName>
</protein>
<feature type="region of interest" description="Disordered" evidence="1">
    <location>
        <begin position="165"/>
        <end position="198"/>
    </location>
</feature>
<organism evidence="3 4">
    <name type="scientific">Chryseobacterium pennae</name>
    <dbReference type="NCBI Taxonomy" id="2258962"/>
    <lineage>
        <taxon>Bacteria</taxon>
        <taxon>Pseudomonadati</taxon>
        <taxon>Bacteroidota</taxon>
        <taxon>Flavobacteriia</taxon>
        <taxon>Flavobacteriales</taxon>
        <taxon>Weeksellaceae</taxon>
        <taxon>Chryseobacterium group</taxon>
        <taxon>Chryseobacterium</taxon>
    </lineage>
</organism>
<dbReference type="NCBIfam" id="TIGR03741">
    <property type="entry name" value="PRTRC_E"/>
    <property type="match status" value="1"/>
</dbReference>
<comment type="caution">
    <text evidence="3">The sequence shown here is derived from an EMBL/GenBank/DDBJ whole genome shotgun (WGS) entry which is preliminary data.</text>
</comment>
<sequence>MQTNFFNQIAKMDINSKLILTIAKASESHIVASILVQNDGCGDKAKNIIPPLNLKGTADELDAEFFEHIKAPLKTASGLMVGMESFMKQLEEAKKQSAMEKEKSDKEKKEKEAKEKKYKDAFQKAEELEKDGNYKGAWSALPKVSECPDYAETIRKKQDEYERHFAPSLFNTESVENIEQKQEQEHEAEQEQEQNFQP</sequence>
<evidence type="ECO:0000256" key="1">
    <source>
        <dbReference type="SAM" id="MobiDB-lite"/>
    </source>
</evidence>
<feature type="domain" description="ParB-related ThiF-related cassette protein E" evidence="2">
    <location>
        <begin position="1"/>
        <end position="173"/>
    </location>
</feature>
<accession>A0A3D9C4P1</accession>
<gene>
    <name evidence="3" type="ORF">DRF65_20845</name>
</gene>